<evidence type="ECO:0000313" key="2">
    <source>
        <dbReference type="EMBL" id="TSJ41490.1"/>
    </source>
</evidence>
<protein>
    <submittedName>
        <fullName evidence="2">Uncharacterized protein</fullName>
    </submittedName>
</protein>
<organism evidence="2 3">
    <name type="scientific">Fluviicola chungangensis</name>
    <dbReference type="NCBI Taxonomy" id="2597671"/>
    <lineage>
        <taxon>Bacteria</taxon>
        <taxon>Pseudomonadati</taxon>
        <taxon>Bacteroidota</taxon>
        <taxon>Flavobacteriia</taxon>
        <taxon>Flavobacteriales</taxon>
        <taxon>Crocinitomicaceae</taxon>
        <taxon>Fluviicola</taxon>
    </lineage>
</organism>
<dbReference type="AlphaFoldDB" id="A0A556MNJ2"/>
<reference evidence="2 3" key="1">
    <citation type="submission" date="2019-07" db="EMBL/GenBank/DDBJ databases">
        <authorList>
            <person name="Huq M.A."/>
        </authorList>
    </citation>
    <scope>NUCLEOTIDE SEQUENCE [LARGE SCALE GENOMIC DNA]</scope>
    <source>
        <strain evidence="2 3">MAH-3</strain>
    </source>
</reference>
<dbReference type="Proteomes" id="UP000316008">
    <property type="component" value="Unassembled WGS sequence"/>
</dbReference>
<keyword evidence="3" id="KW-1185">Reference proteome</keyword>
<feature type="coiled-coil region" evidence="1">
    <location>
        <begin position="329"/>
        <end position="356"/>
    </location>
</feature>
<dbReference type="EMBL" id="VLPL01000007">
    <property type="protein sequence ID" value="TSJ41490.1"/>
    <property type="molecule type" value="Genomic_DNA"/>
</dbReference>
<sequence>MELYRLSCYYKHNVTPILIMEILGDLKKEATAGKPPPEDRVKDFANKLFPVEIIVNDLYLDLVHNDLMGKGPSLDGRPNVRMQKAVQSSSGQKGLVIDQTLEEKSVYKWKDGKFSEADKELSALWHAHTTQEDILVNLKSKLTLDVSGIKDFKTLNQKVTEFLTTPFGQQSFLMILLRNYKVSSIDGMEVINRWMIQGRPQISTFAPYAFHCLRVDTIFSYGLASGLITTRPTNKVDLEYLYYMPFGNIFTSNDKLHKNLAPLLLRSYQKFYTGTELKADLSNIVKYLETLPVEEVRKYKLEPPVIDGSLTAELWKEYFGYPEHKQWDRKLSDKELERSKKKIDEFEKAAKEKGLEIGELNDPDFIVKTSYLSKRDLCFCGSGKIIINCCMTEEQFDGEVRKRNH</sequence>
<evidence type="ECO:0000313" key="3">
    <source>
        <dbReference type="Proteomes" id="UP000316008"/>
    </source>
</evidence>
<dbReference type="RefSeq" id="WP_144333751.1">
    <property type="nucleotide sequence ID" value="NZ_VLPL01000007.1"/>
</dbReference>
<keyword evidence="1" id="KW-0175">Coiled coil</keyword>
<dbReference type="OrthoDB" id="7057521at2"/>
<gene>
    <name evidence="2" type="ORF">FO442_13575</name>
</gene>
<accession>A0A556MNJ2</accession>
<comment type="caution">
    <text evidence="2">The sequence shown here is derived from an EMBL/GenBank/DDBJ whole genome shotgun (WGS) entry which is preliminary data.</text>
</comment>
<evidence type="ECO:0000256" key="1">
    <source>
        <dbReference type="SAM" id="Coils"/>
    </source>
</evidence>
<proteinExistence type="predicted"/>
<name>A0A556MNJ2_9FLAO</name>